<dbReference type="Proteomes" id="UP000278733">
    <property type="component" value="Chromosome"/>
</dbReference>
<dbReference type="PANTHER" id="PTHR39342">
    <property type="entry name" value="UPF0283 MEMBRANE PROTEIN YCJF"/>
    <property type="match status" value="1"/>
</dbReference>
<protein>
    <submittedName>
        <fullName evidence="8">Membrane protein</fullName>
    </submittedName>
</protein>
<evidence type="ECO:0000313" key="9">
    <source>
        <dbReference type="Proteomes" id="UP000278733"/>
    </source>
</evidence>
<reference evidence="8 9" key="1">
    <citation type="submission" date="2018-12" db="EMBL/GenBank/DDBJ databases">
        <authorList>
            <consortium name="Pathogen Informatics"/>
        </authorList>
    </citation>
    <scope>NUCLEOTIDE SEQUENCE [LARGE SCALE GENOMIC DNA]</scope>
    <source>
        <strain evidence="8 9">NCTC8284</strain>
    </source>
</reference>
<dbReference type="Pfam" id="PF05128">
    <property type="entry name" value="DUF697"/>
    <property type="match status" value="1"/>
</dbReference>
<dbReference type="KEGG" id="rpne:NCTC8284_02552"/>
<sequence length="94" mass="10292">MVLVNIAFAGAEVVQEIGMDWLSQDITAKLSARAAQGIGVGLLTARLGIKAMEFCRPLAFQTAEKPKSSHIQKELLTTIKDVVLNKKVKEKERV</sequence>
<proteinExistence type="inferred from homology"/>
<comment type="subcellular location">
    <subcellularLocation>
        <location evidence="1">Cell inner membrane</location>
        <topology evidence="1">Multi-pass membrane protein</topology>
    </subcellularLocation>
</comment>
<dbReference type="EMBL" id="LR134405">
    <property type="protein sequence ID" value="VEH67366.1"/>
    <property type="molecule type" value="Genomic_DNA"/>
</dbReference>
<evidence type="ECO:0000256" key="3">
    <source>
        <dbReference type="ARBA" id="ARBA00022475"/>
    </source>
</evidence>
<evidence type="ECO:0000313" key="8">
    <source>
        <dbReference type="EMBL" id="VEH67366.1"/>
    </source>
</evidence>
<organism evidence="8 9">
    <name type="scientific">Rodentibacter pneumotropicus</name>
    <dbReference type="NCBI Taxonomy" id="758"/>
    <lineage>
        <taxon>Bacteria</taxon>
        <taxon>Pseudomonadati</taxon>
        <taxon>Pseudomonadota</taxon>
        <taxon>Gammaproteobacteria</taxon>
        <taxon>Pasteurellales</taxon>
        <taxon>Pasteurellaceae</taxon>
        <taxon>Rodentibacter</taxon>
    </lineage>
</organism>
<dbReference type="InterPro" id="IPR006507">
    <property type="entry name" value="UPF0283"/>
</dbReference>
<evidence type="ECO:0000256" key="7">
    <source>
        <dbReference type="ARBA" id="ARBA00023136"/>
    </source>
</evidence>
<accession>A0A448MQG8</accession>
<evidence type="ECO:0000256" key="6">
    <source>
        <dbReference type="ARBA" id="ARBA00022989"/>
    </source>
</evidence>
<keyword evidence="7" id="KW-0472">Membrane</keyword>
<evidence type="ECO:0000256" key="5">
    <source>
        <dbReference type="ARBA" id="ARBA00022692"/>
    </source>
</evidence>
<name>A0A448MQG8_9PAST</name>
<evidence type="ECO:0000256" key="1">
    <source>
        <dbReference type="ARBA" id="ARBA00004429"/>
    </source>
</evidence>
<keyword evidence="6" id="KW-1133">Transmembrane helix</keyword>
<keyword evidence="5" id="KW-0812">Transmembrane</keyword>
<dbReference type="InterPro" id="IPR021147">
    <property type="entry name" value="DUF697"/>
</dbReference>
<dbReference type="GO" id="GO:0005886">
    <property type="term" value="C:plasma membrane"/>
    <property type="evidence" value="ECO:0007669"/>
    <property type="project" value="UniProtKB-SubCell"/>
</dbReference>
<dbReference type="AlphaFoldDB" id="A0A448MQG8"/>
<comment type="similarity">
    <text evidence="2">Belongs to the UPF0283 family.</text>
</comment>
<gene>
    <name evidence="8" type="primary">ycjF_1</name>
    <name evidence="8" type="ORF">NCTC8284_02552</name>
</gene>
<keyword evidence="4" id="KW-0997">Cell inner membrane</keyword>
<dbReference type="PANTHER" id="PTHR39342:SF1">
    <property type="entry name" value="UPF0283 MEMBRANE PROTEIN YCJF"/>
    <property type="match status" value="1"/>
</dbReference>
<evidence type="ECO:0000256" key="4">
    <source>
        <dbReference type="ARBA" id="ARBA00022519"/>
    </source>
</evidence>
<keyword evidence="3" id="KW-1003">Cell membrane</keyword>
<evidence type="ECO:0000256" key="2">
    <source>
        <dbReference type="ARBA" id="ARBA00008255"/>
    </source>
</evidence>